<name>G0U9Z0_TRYVY</name>
<proteinExistence type="predicted"/>
<dbReference type="Pfam" id="PF05131">
    <property type="entry name" value="Pep3_Vps18"/>
    <property type="match status" value="1"/>
</dbReference>
<keyword evidence="3" id="KW-0862">Zinc</keyword>
<evidence type="ECO:0000259" key="6">
    <source>
        <dbReference type="Pfam" id="PF05131"/>
    </source>
</evidence>
<dbReference type="GO" id="GO:0006886">
    <property type="term" value="P:intracellular protein transport"/>
    <property type="evidence" value="ECO:0007669"/>
    <property type="project" value="UniProtKB-UniRule"/>
</dbReference>
<dbReference type="AlphaFoldDB" id="G0U9Z0"/>
<feature type="domain" description="Pep3/Vps18 beta-propeller" evidence="6">
    <location>
        <begin position="32"/>
        <end position="470"/>
    </location>
</feature>
<dbReference type="InterPro" id="IPR000547">
    <property type="entry name" value="Clathrin_H-chain/VPS_repeat"/>
</dbReference>
<dbReference type="VEuPathDB" id="TriTrypDB:TvY486_1101060"/>
<dbReference type="InterPro" id="IPR007810">
    <property type="entry name" value="Pep3/Vps18_beta-prop"/>
</dbReference>
<feature type="compositionally biased region" description="Low complexity" evidence="5">
    <location>
        <begin position="1"/>
        <end position="16"/>
    </location>
</feature>
<dbReference type="PANTHER" id="PTHR23323:SF26">
    <property type="entry name" value="VACUOLAR PROTEIN SORTING-ASSOCIATED PROTEIN 18 HOMOLOG"/>
    <property type="match status" value="1"/>
</dbReference>
<evidence type="ECO:0000256" key="5">
    <source>
        <dbReference type="SAM" id="MobiDB-lite"/>
    </source>
</evidence>
<evidence type="ECO:0000256" key="4">
    <source>
        <dbReference type="PROSITE-ProRule" id="PRU01006"/>
    </source>
</evidence>
<keyword evidence="1" id="KW-0479">Metal-binding</keyword>
<gene>
    <name evidence="7" type="ORF">TVY486_1101060</name>
</gene>
<dbReference type="GO" id="GO:0007033">
    <property type="term" value="P:vacuole organization"/>
    <property type="evidence" value="ECO:0007669"/>
    <property type="project" value="TreeGrafter"/>
</dbReference>
<dbReference type="PANTHER" id="PTHR23323">
    <property type="entry name" value="VACUOLAR PROTEIN SORTING-ASSOCIATED PROTEIN"/>
    <property type="match status" value="1"/>
</dbReference>
<feature type="repeat" description="CHCR" evidence="4">
    <location>
        <begin position="739"/>
        <end position="886"/>
    </location>
</feature>
<protein>
    <recommendedName>
        <fullName evidence="6">Pep3/Vps18 beta-propeller domain-containing protein</fullName>
    </recommendedName>
</protein>
<keyword evidence="2" id="KW-0863">Zinc-finger</keyword>
<evidence type="ECO:0000256" key="2">
    <source>
        <dbReference type="ARBA" id="ARBA00022771"/>
    </source>
</evidence>
<sequence>MDLSRSDSSSSLQLRSTAGVCDTGEDGPPPSFELVTVVHELQQPILSADCQSEVIALLGTKGRLLLRDTLRDGSILTAHVRNPHRVVLDPTGTHALVCASDGEVYYYSVRNKKASGHFSLQHPKAALVVGSAHNLVAECVCWLPQNDGESSAAQGVGGGDKKPVRTSVHCLIGTNLGGLIFHLKIEFGSDGVPFKFSHELCVQVPVVSQEVAVSSVLVECIDAGWLVFVSTPSRLYRAEGEAGSVIELLQIFSSNPDLWHIREVQASGDTSARGCVVFYRPGLGMPAQSYAWNSVGGVVHGLIARPYESAVSNDEVSLFESHDPCPVTNEQILELIQMKSDMALRDAAASGNAGLKPEGGEASFGTTALPLDNVLPRNIMPIEVSLTAFHLLLVYNSRFVVLNHPAGLSWRGASSAFHSDYPHAAEVADRVCFDPFQNWKKGTKLSGVVRDVAARRTYIFSETTLWELQIEHEHRRQWRLFVDRAMNEGESVLLRARFFRAAYQLSRHNPTAKNLVQFMRGKFLLQVGAVNHATDMLASCDQFEDVYHLLVLHQNRAVIQRYVEKRYEFLTTHALDKKAIQVQLACLLALVVVHRLDTTARSEDTGPGSSEPGEVTVSQRETLDVTPFIERAVSQQREIFRQTGYTELLSRVLEEQLRPELLLRFVEKINKLHYVVAYHVSHGTYERAVRVLSTYGRNAELCDTWYEFAAILIRKCPIQFASAMRKAVGCDAYGAPCLLLDLERLIPALTPYTPAMNEDPSNTEHQVILFIEDCIKQFGCITPVVHDFYLSLVVRYDELRLEEFLDTSIYYNVEFALRQCQEAQRYWQCVGLYRRLRLYKEAIRTLLDSDPLNQPAEGSAMDRDEDVRSRGTSCGSPGDGRAESFAMTENKKGSGAAGNGVKSAALHAAKELLRSLPDDLEPLKRKKLWLMVAQHAIERHGKQAALDVLADSGDVLKLEDIIEEMSDHTVVECFKGTICKSLESFTMATSDLKEQQLETSLLSESLKSEIAQARHRFGYVSARQRCVLCNELLVQEAMPFLIYPGCQHAVHESCAIVRLKELGGLEAFLADEGIPRYFFEGVSSTLDLAHVDCVLCGEAAVLEVDIPLFTEDSSWSIT</sequence>
<dbReference type="EMBL" id="HE573027">
    <property type="protein sequence ID" value="CCC52621.1"/>
    <property type="molecule type" value="Genomic_DNA"/>
</dbReference>
<feature type="region of interest" description="Disordered" evidence="5">
    <location>
        <begin position="853"/>
        <end position="884"/>
    </location>
</feature>
<dbReference type="OMA" id="CGHVVHE"/>
<reference evidence="7" key="1">
    <citation type="journal article" date="2012" name="Proc. Natl. Acad. Sci. U.S.A.">
        <title>Antigenic diversity is generated by distinct evolutionary mechanisms in African trypanosome species.</title>
        <authorList>
            <person name="Jackson A.P."/>
            <person name="Berry A."/>
            <person name="Aslett M."/>
            <person name="Allison H.C."/>
            <person name="Burton P."/>
            <person name="Vavrova-Anderson J."/>
            <person name="Brown R."/>
            <person name="Browne H."/>
            <person name="Corton N."/>
            <person name="Hauser H."/>
            <person name="Gamble J."/>
            <person name="Gilderthorp R."/>
            <person name="Marcello L."/>
            <person name="McQuillan J."/>
            <person name="Otto T.D."/>
            <person name="Quail M.A."/>
            <person name="Sanders M.J."/>
            <person name="van Tonder A."/>
            <person name="Ginger M.L."/>
            <person name="Field M.C."/>
            <person name="Barry J.D."/>
            <person name="Hertz-Fowler C."/>
            <person name="Berriman M."/>
        </authorList>
    </citation>
    <scope>NUCLEOTIDE SEQUENCE</scope>
    <source>
        <strain evidence="7">Y486</strain>
    </source>
</reference>
<organism evidence="7">
    <name type="scientific">Trypanosoma vivax (strain Y486)</name>
    <dbReference type="NCBI Taxonomy" id="1055687"/>
    <lineage>
        <taxon>Eukaryota</taxon>
        <taxon>Discoba</taxon>
        <taxon>Euglenozoa</taxon>
        <taxon>Kinetoplastea</taxon>
        <taxon>Metakinetoplastina</taxon>
        <taxon>Trypanosomatida</taxon>
        <taxon>Trypanosomatidae</taxon>
        <taxon>Trypanosoma</taxon>
        <taxon>Duttonella</taxon>
    </lineage>
</organism>
<dbReference type="GO" id="GO:0030674">
    <property type="term" value="F:protein-macromolecule adaptor activity"/>
    <property type="evidence" value="ECO:0007669"/>
    <property type="project" value="TreeGrafter"/>
</dbReference>
<feature type="region of interest" description="Disordered" evidence="5">
    <location>
        <begin position="1"/>
        <end position="27"/>
    </location>
</feature>
<dbReference type="PROSITE" id="PS50236">
    <property type="entry name" value="CHCR"/>
    <property type="match status" value="1"/>
</dbReference>
<evidence type="ECO:0000313" key="7">
    <source>
        <dbReference type="EMBL" id="CCC52621.1"/>
    </source>
</evidence>
<dbReference type="InterPro" id="IPR036322">
    <property type="entry name" value="WD40_repeat_dom_sf"/>
</dbReference>
<dbReference type="GO" id="GO:0048284">
    <property type="term" value="P:organelle fusion"/>
    <property type="evidence" value="ECO:0007669"/>
    <property type="project" value="TreeGrafter"/>
</dbReference>
<dbReference type="GO" id="GO:0005768">
    <property type="term" value="C:endosome"/>
    <property type="evidence" value="ECO:0007669"/>
    <property type="project" value="TreeGrafter"/>
</dbReference>
<dbReference type="GO" id="GO:0007032">
    <property type="term" value="P:endosome organization"/>
    <property type="evidence" value="ECO:0007669"/>
    <property type="project" value="TreeGrafter"/>
</dbReference>
<dbReference type="GO" id="GO:0030897">
    <property type="term" value="C:HOPS complex"/>
    <property type="evidence" value="ECO:0007669"/>
    <property type="project" value="TreeGrafter"/>
</dbReference>
<dbReference type="GO" id="GO:0006904">
    <property type="term" value="P:vesicle docking involved in exocytosis"/>
    <property type="evidence" value="ECO:0007669"/>
    <property type="project" value="TreeGrafter"/>
</dbReference>
<feature type="compositionally biased region" description="Basic and acidic residues" evidence="5">
    <location>
        <begin position="860"/>
        <end position="869"/>
    </location>
</feature>
<dbReference type="GO" id="GO:0008270">
    <property type="term" value="F:zinc ion binding"/>
    <property type="evidence" value="ECO:0007669"/>
    <property type="project" value="UniProtKB-KW"/>
</dbReference>
<evidence type="ECO:0000256" key="1">
    <source>
        <dbReference type="ARBA" id="ARBA00022723"/>
    </source>
</evidence>
<dbReference type="SUPFAM" id="SSF50978">
    <property type="entry name" value="WD40 repeat-like"/>
    <property type="match status" value="1"/>
</dbReference>
<evidence type="ECO:0000256" key="3">
    <source>
        <dbReference type="ARBA" id="ARBA00022833"/>
    </source>
</evidence>
<accession>G0U9Z0</accession>